<evidence type="ECO:0000313" key="2">
    <source>
        <dbReference type="Proteomes" id="UP001210678"/>
    </source>
</evidence>
<dbReference type="RefSeq" id="WP_272139004.1">
    <property type="nucleotide sequence ID" value="NZ_JAQLOI010000003.1"/>
</dbReference>
<dbReference type="EMBL" id="JAQLOI010000003">
    <property type="protein sequence ID" value="MDB1125364.1"/>
    <property type="molecule type" value="Genomic_DNA"/>
</dbReference>
<reference evidence="1 2" key="1">
    <citation type="submission" date="2023-01" db="EMBL/GenBank/DDBJ databases">
        <title>Vibrio sp. KJ40-1 sp.nov, isolated from marine algae.</title>
        <authorList>
            <person name="Butt M."/>
            <person name="Kim J.M.J."/>
            <person name="Jeon C.O.C."/>
        </authorList>
    </citation>
    <scope>NUCLEOTIDE SEQUENCE [LARGE SCALE GENOMIC DNA]</scope>
    <source>
        <strain evidence="1 2">KJ40-1</strain>
    </source>
</reference>
<gene>
    <name evidence="1" type="ORF">PGX00_17590</name>
</gene>
<name>A0ABT4YUV4_9VIBR</name>
<evidence type="ECO:0000313" key="1">
    <source>
        <dbReference type="EMBL" id="MDB1125364.1"/>
    </source>
</evidence>
<accession>A0ABT4YUV4</accession>
<sequence length="69" mass="7791">MNDTDVVASPIYQLGKSCWLLKLASAHPARFELLCDGETHYVGVIEITNNRNLISVSEANWKFRQKKIG</sequence>
<keyword evidence="2" id="KW-1185">Reference proteome</keyword>
<organism evidence="1 2">
    <name type="scientific">Vibrio algarum</name>
    <dbReference type="NCBI Taxonomy" id="3020714"/>
    <lineage>
        <taxon>Bacteria</taxon>
        <taxon>Pseudomonadati</taxon>
        <taxon>Pseudomonadota</taxon>
        <taxon>Gammaproteobacteria</taxon>
        <taxon>Vibrionales</taxon>
        <taxon>Vibrionaceae</taxon>
        <taxon>Vibrio</taxon>
    </lineage>
</organism>
<comment type="caution">
    <text evidence="1">The sequence shown here is derived from an EMBL/GenBank/DDBJ whole genome shotgun (WGS) entry which is preliminary data.</text>
</comment>
<proteinExistence type="predicted"/>
<protein>
    <submittedName>
        <fullName evidence="1">Uncharacterized protein</fullName>
    </submittedName>
</protein>
<dbReference type="Proteomes" id="UP001210678">
    <property type="component" value="Unassembled WGS sequence"/>
</dbReference>